<proteinExistence type="predicted"/>
<keyword evidence="2" id="KW-1185">Reference proteome</keyword>
<comment type="caution">
    <text evidence="1">The sequence shown here is derived from an EMBL/GenBank/DDBJ whole genome shotgun (WGS) entry which is preliminary data.</text>
</comment>
<dbReference type="Proteomes" id="UP000499080">
    <property type="component" value="Unassembled WGS sequence"/>
</dbReference>
<organism evidence="1 2">
    <name type="scientific">Araneus ventricosus</name>
    <name type="common">Orbweaver spider</name>
    <name type="synonym">Epeira ventricosa</name>
    <dbReference type="NCBI Taxonomy" id="182803"/>
    <lineage>
        <taxon>Eukaryota</taxon>
        <taxon>Metazoa</taxon>
        <taxon>Ecdysozoa</taxon>
        <taxon>Arthropoda</taxon>
        <taxon>Chelicerata</taxon>
        <taxon>Arachnida</taxon>
        <taxon>Araneae</taxon>
        <taxon>Araneomorphae</taxon>
        <taxon>Entelegynae</taxon>
        <taxon>Araneoidea</taxon>
        <taxon>Araneidae</taxon>
        <taxon>Araneus</taxon>
    </lineage>
</organism>
<accession>A0A4Y2J018</accession>
<protein>
    <submittedName>
        <fullName evidence="1">Uncharacterized protein</fullName>
    </submittedName>
</protein>
<dbReference type="AlphaFoldDB" id="A0A4Y2J018"/>
<evidence type="ECO:0000313" key="2">
    <source>
        <dbReference type="Proteomes" id="UP000499080"/>
    </source>
</evidence>
<feature type="non-terminal residue" evidence="1">
    <location>
        <position position="1"/>
    </location>
</feature>
<gene>
    <name evidence="1" type="ORF">AVEN_29923_1</name>
</gene>
<sequence length="32" mass="3438">ASSEQDLEKIANGVINLQLSPKTDVPKVSIEN</sequence>
<dbReference type="EMBL" id="BGPR01188110">
    <property type="protein sequence ID" value="GBM83274.1"/>
    <property type="molecule type" value="Genomic_DNA"/>
</dbReference>
<name>A0A4Y2J018_ARAVE</name>
<evidence type="ECO:0000313" key="1">
    <source>
        <dbReference type="EMBL" id="GBM83274.1"/>
    </source>
</evidence>
<reference evidence="1 2" key="1">
    <citation type="journal article" date="2019" name="Sci. Rep.">
        <title>Orb-weaving spider Araneus ventricosus genome elucidates the spidroin gene catalogue.</title>
        <authorList>
            <person name="Kono N."/>
            <person name="Nakamura H."/>
            <person name="Ohtoshi R."/>
            <person name="Moran D.A.P."/>
            <person name="Shinohara A."/>
            <person name="Yoshida Y."/>
            <person name="Fujiwara M."/>
            <person name="Mori M."/>
            <person name="Tomita M."/>
            <person name="Arakawa K."/>
        </authorList>
    </citation>
    <scope>NUCLEOTIDE SEQUENCE [LARGE SCALE GENOMIC DNA]</scope>
</reference>